<keyword evidence="10 16" id="KW-1015">Disulfide bond</keyword>
<evidence type="ECO:0000256" key="17">
    <source>
        <dbReference type="RuleBase" id="RU004241"/>
    </source>
</evidence>
<evidence type="ECO:0000256" key="16">
    <source>
        <dbReference type="PIRSR" id="PIRSR600823-5"/>
    </source>
</evidence>
<dbReference type="Gene3D" id="1.10.520.10">
    <property type="match status" value="2"/>
</dbReference>
<comment type="catalytic activity">
    <reaction evidence="1">
        <text>2 a phenolic donor + H2O2 = 2 a phenolic radical donor + 2 H2O</text>
        <dbReference type="Rhea" id="RHEA:56136"/>
        <dbReference type="ChEBI" id="CHEBI:15377"/>
        <dbReference type="ChEBI" id="CHEBI:16240"/>
        <dbReference type="ChEBI" id="CHEBI:139520"/>
        <dbReference type="ChEBI" id="CHEBI:139521"/>
        <dbReference type="EC" id="1.11.1.7"/>
    </reaction>
</comment>
<dbReference type="EMBL" id="JACEFO010001700">
    <property type="protein sequence ID" value="KAF8719700.1"/>
    <property type="molecule type" value="Genomic_DNA"/>
</dbReference>
<dbReference type="InterPro" id="IPR000823">
    <property type="entry name" value="Peroxidase_pln"/>
</dbReference>
<feature type="disulfide bond" evidence="16">
    <location>
        <begin position="531"/>
        <end position="549"/>
    </location>
</feature>
<proteinExistence type="inferred from homology"/>
<evidence type="ECO:0000256" key="5">
    <source>
        <dbReference type="ARBA" id="ARBA00022617"/>
    </source>
</evidence>
<organism evidence="20 21">
    <name type="scientific">Digitaria exilis</name>
    <dbReference type="NCBI Taxonomy" id="1010633"/>
    <lineage>
        <taxon>Eukaryota</taxon>
        <taxon>Viridiplantae</taxon>
        <taxon>Streptophyta</taxon>
        <taxon>Embryophyta</taxon>
        <taxon>Tracheophyta</taxon>
        <taxon>Spermatophyta</taxon>
        <taxon>Magnoliopsida</taxon>
        <taxon>Liliopsida</taxon>
        <taxon>Poales</taxon>
        <taxon>Poaceae</taxon>
        <taxon>PACMAD clade</taxon>
        <taxon>Panicoideae</taxon>
        <taxon>Panicodae</taxon>
        <taxon>Paniceae</taxon>
        <taxon>Anthephorinae</taxon>
        <taxon>Digitaria</taxon>
    </lineage>
</organism>
<dbReference type="SUPFAM" id="SSF48113">
    <property type="entry name" value="Heme-dependent peroxidases"/>
    <property type="match status" value="2"/>
</dbReference>
<evidence type="ECO:0000256" key="1">
    <source>
        <dbReference type="ARBA" id="ARBA00000189"/>
    </source>
</evidence>
<evidence type="ECO:0000256" key="4">
    <source>
        <dbReference type="ARBA" id="ARBA00022559"/>
    </source>
</evidence>
<evidence type="ECO:0000256" key="3">
    <source>
        <dbReference type="ARBA" id="ARBA00004613"/>
    </source>
</evidence>
<keyword evidence="7 14" id="KW-0106">Calcium</keyword>
<feature type="disulfide bond" evidence="16">
    <location>
        <begin position="498"/>
        <end position="592"/>
    </location>
</feature>
<evidence type="ECO:0000256" key="6">
    <source>
        <dbReference type="ARBA" id="ARBA00022723"/>
    </source>
</evidence>
<dbReference type="PROSITE" id="PS50873">
    <property type="entry name" value="PEROXIDASE_4"/>
    <property type="match status" value="2"/>
</dbReference>
<dbReference type="PRINTS" id="PR00458">
    <property type="entry name" value="PEROXIDASE"/>
</dbReference>
<feature type="binding site" evidence="14">
    <location>
        <position position="533"/>
    </location>
    <ligand>
        <name>Ca(2+)</name>
        <dbReference type="ChEBI" id="CHEBI:29108"/>
        <label>1</label>
    </ligand>
</feature>
<dbReference type="InterPro" id="IPR002016">
    <property type="entry name" value="Haem_peroxidase"/>
</dbReference>
<evidence type="ECO:0000259" key="19">
    <source>
        <dbReference type="PROSITE" id="PS50873"/>
    </source>
</evidence>
<sequence length="803" mass="86264">MASSSRSSPLVLLLAAHCALLLALAHGYPPPSAAGSALSSTFYDASCPGAHNVVRRVVQNARVSDPRIPASLIRLHFHDCFVNGCDGSLLLDDDLPAIQTEKTVPANAKSARGFPVVDDIKAALENACPGIVSCADILGLAAEISVELAGGPRWSVLLGRRDGTTTNVEGAKNLPSPFDPLDKLQEKFRNFNLDDTDLGALENLDQTTPNLFDNKYYGNLVEGRAQLPSDQVMLSDPAAAASTAPIVHRFAGNQQDFFRNFGASMIKMGNISPLTGNNGEIRNNCRRLDRPLFPRSCSCNLSLLVGSAVAPTYTPMNLSFLLATFWEETARGFVMTASPPAATVHRPHPIIRQNADTIFYLRIYSSNRVPQPSSPLHDAKLIRSPSTEHVKRLGYKYAAPGDHPLTPISLGSKSHLQRSPSPPELACTKSLFSDPPANSELASCTRVRVSTTASIMAAASSRSLALLLAAHCALLVALAGGSSAGGSPLSSTFYDASCPSAYDVVRRVIQNARVSDPRIPASLIRLHFHDCFVNVSTVSRLSPITCHGCDGSLLLDDDLPEIQTEKSVPANAKSARGFPVVDDIKAALENACPGVVSCADILALAAEISVELQTTFNSELLLASEKTDGIMWTWTQARGPRWSVLLGRRDGTTTNVQSAKNLPSPFDPLTKLQEKFRNFNLDDTDLVALQGNVQCQFTRENCTAGQTAGALENLDQTTPNLFDNKYYGNLVEGRAQLPSDQVMLSDPVAVATTAPIVHRFAGNQQDFFRNFAASMIKMGNIAPLTGSDGEIRKNCRRVNGKGY</sequence>
<dbReference type="AlphaFoldDB" id="A0A835ETK1"/>
<reference evidence="20" key="1">
    <citation type="submission" date="2020-07" db="EMBL/GenBank/DDBJ databases">
        <title>Genome sequence and genetic diversity analysis of an under-domesticated orphan crop, white fonio (Digitaria exilis).</title>
        <authorList>
            <person name="Bennetzen J.L."/>
            <person name="Chen S."/>
            <person name="Ma X."/>
            <person name="Wang X."/>
            <person name="Yssel A.E.J."/>
            <person name="Chaluvadi S.R."/>
            <person name="Johnson M."/>
            <person name="Gangashetty P."/>
            <person name="Hamidou F."/>
            <person name="Sanogo M.D."/>
            <person name="Zwaenepoel A."/>
            <person name="Wallace J."/>
            <person name="Van De Peer Y."/>
            <person name="Van Deynze A."/>
        </authorList>
    </citation>
    <scope>NUCLEOTIDE SEQUENCE</scope>
    <source>
        <tissue evidence="20">Leaves</tissue>
    </source>
</reference>
<dbReference type="CDD" id="cd00693">
    <property type="entry name" value="secretory_peroxidase"/>
    <property type="match status" value="2"/>
</dbReference>
<feature type="disulfide bond" evidence="16">
    <location>
        <begin position="598"/>
        <end position="795"/>
    </location>
</feature>
<feature type="chain" id="PRO_5032346070" description="Plant heme peroxidase family profile domain-containing protein" evidence="18">
    <location>
        <begin position="28"/>
        <end position="803"/>
    </location>
</feature>
<protein>
    <recommendedName>
        <fullName evidence="19">Plant heme peroxidase family profile domain-containing protein</fullName>
    </recommendedName>
</protein>
<comment type="subcellular location">
    <subcellularLocation>
        <location evidence="3">Secreted</location>
    </subcellularLocation>
</comment>
<dbReference type="GO" id="GO:0046872">
    <property type="term" value="F:metal ion binding"/>
    <property type="evidence" value="ECO:0007669"/>
    <property type="project" value="UniProtKB-KW"/>
</dbReference>
<keyword evidence="11" id="KW-0376">Hydrogen peroxide</keyword>
<feature type="domain" description="Plant heme peroxidase family profile" evidence="19">
    <location>
        <begin position="488"/>
        <end position="799"/>
    </location>
</feature>
<feature type="binding site" evidence="14">
    <location>
        <position position="565"/>
    </location>
    <ligand>
        <name>Ca(2+)</name>
        <dbReference type="ChEBI" id="CHEBI:29108"/>
        <label>1</label>
    </ligand>
</feature>
<evidence type="ECO:0000256" key="9">
    <source>
        <dbReference type="ARBA" id="ARBA00023004"/>
    </source>
</evidence>
<feature type="binding site" evidence="14">
    <location>
        <position position="715"/>
    </location>
    <ligand>
        <name>Ca(2+)</name>
        <dbReference type="ChEBI" id="CHEBI:29108"/>
        <label>2</label>
    </ligand>
</feature>
<evidence type="ECO:0000256" key="8">
    <source>
        <dbReference type="ARBA" id="ARBA00023002"/>
    </source>
</evidence>
<dbReference type="GO" id="GO:0042744">
    <property type="term" value="P:hydrogen peroxide catabolic process"/>
    <property type="evidence" value="ECO:0007669"/>
    <property type="project" value="UniProtKB-KW"/>
</dbReference>
<keyword evidence="21" id="KW-1185">Reference proteome</keyword>
<feature type="site" description="Transition state stabilizer" evidence="15">
    <location>
        <position position="525"/>
    </location>
</feature>
<keyword evidence="8" id="KW-0560">Oxidoreductase</keyword>
<gene>
    <name evidence="20" type="ORF">HU200_024448</name>
</gene>
<feature type="signal peptide" evidence="18">
    <location>
        <begin position="1"/>
        <end position="27"/>
    </location>
</feature>
<dbReference type="GO" id="GO:0005576">
    <property type="term" value="C:extracellular region"/>
    <property type="evidence" value="ECO:0007669"/>
    <property type="project" value="UniProtKB-SubCell"/>
</dbReference>
<dbReference type="InterPro" id="IPR010255">
    <property type="entry name" value="Haem_peroxidase_sf"/>
</dbReference>
<keyword evidence="4" id="KW-0575">Peroxidase</keyword>
<comment type="cofactor">
    <cofactor evidence="2">
        <name>heme b</name>
        <dbReference type="ChEBI" id="CHEBI:60344"/>
    </cofactor>
</comment>
<feature type="binding site" evidence="14">
    <location>
        <position position="530"/>
    </location>
    <ligand>
        <name>Ca(2+)</name>
        <dbReference type="ChEBI" id="CHEBI:29108"/>
        <label>1</label>
    </ligand>
</feature>
<comment type="cofactor">
    <cofactor evidence="14">
        <name>Ca(2+)</name>
        <dbReference type="ChEBI" id="CHEBI:29108"/>
    </cofactor>
    <text evidence="14">Binds 2 calcium ions per subunit.</text>
</comment>
<dbReference type="OrthoDB" id="2113341at2759"/>
<keyword evidence="18" id="KW-0732">Signal</keyword>
<feature type="binding site" evidence="13">
    <location>
        <position position="663"/>
    </location>
    <ligand>
        <name>substrate</name>
    </ligand>
</feature>
<dbReference type="GO" id="GO:0140825">
    <property type="term" value="F:lactoperoxidase activity"/>
    <property type="evidence" value="ECO:0007669"/>
    <property type="project" value="UniProtKB-EC"/>
</dbReference>
<keyword evidence="6 14" id="KW-0479">Metal-binding</keyword>
<evidence type="ECO:0000256" key="13">
    <source>
        <dbReference type="PIRSR" id="PIRSR600823-2"/>
    </source>
</evidence>
<evidence type="ECO:0000256" key="7">
    <source>
        <dbReference type="ARBA" id="ARBA00022837"/>
    </source>
</evidence>
<evidence type="ECO:0000313" key="20">
    <source>
        <dbReference type="EMBL" id="KAF8719700.1"/>
    </source>
</evidence>
<dbReference type="GO" id="GO:0006979">
    <property type="term" value="P:response to oxidative stress"/>
    <property type="evidence" value="ECO:0007669"/>
    <property type="project" value="InterPro"/>
</dbReference>
<dbReference type="Proteomes" id="UP000636709">
    <property type="component" value="Unassembled WGS sequence"/>
</dbReference>
<evidence type="ECO:0000256" key="11">
    <source>
        <dbReference type="ARBA" id="ARBA00023324"/>
    </source>
</evidence>
<evidence type="ECO:0000256" key="18">
    <source>
        <dbReference type="SAM" id="SignalP"/>
    </source>
</evidence>
<evidence type="ECO:0000256" key="10">
    <source>
        <dbReference type="ARBA" id="ARBA00023157"/>
    </source>
</evidence>
<keyword evidence="9" id="KW-0408">Iron</keyword>
<dbReference type="InterPro" id="IPR033905">
    <property type="entry name" value="Secretory_peroxidase"/>
</dbReference>
<dbReference type="Gene3D" id="1.10.420.10">
    <property type="entry name" value="Peroxidase, domain 2"/>
    <property type="match status" value="2"/>
</dbReference>
<feature type="domain" description="Plant heme peroxidase family profile" evidence="19">
    <location>
        <begin position="37"/>
        <end position="289"/>
    </location>
</feature>
<comment type="caution">
    <text evidence="20">The sequence shown here is derived from an EMBL/GenBank/DDBJ whole genome shotgun (WGS) entry which is preliminary data.</text>
</comment>
<dbReference type="GO" id="GO:0020037">
    <property type="term" value="F:heme binding"/>
    <property type="evidence" value="ECO:0007669"/>
    <property type="project" value="InterPro"/>
</dbReference>
<evidence type="ECO:0000256" key="12">
    <source>
        <dbReference type="PIRSR" id="PIRSR600823-1"/>
    </source>
</evidence>
<feature type="active site" description="Proton acceptor" evidence="12">
    <location>
        <position position="529"/>
    </location>
</feature>
<keyword evidence="5" id="KW-0349">Heme</keyword>
<feature type="binding site" evidence="14">
    <location>
        <position position="552"/>
    </location>
    <ligand>
        <name>Ca(2+)</name>
        <dbReference type="ChEBI" id="CHEBI:29108"/>
        <label>1</label>
    </ligand>
</feature>
<evidence type="ECO:0000256" key="15">
    <source>
        <dbReference type="PIRSR" id="PIRSR600823-4"/>
    </source>
</evidence>
<dbReference type="PANTHER" id="PTHR31388:SF38">
    <property type="entry name" value="PEROXIDASE"/>
    <property type="match status" value="1"/>
</dbReference>
<evidence type="ECO:0000256" key="14">
    <source>
        <dbReference type="PIRSR" id="PIRSR600823-3"/>
    </source>
</evidence>
<feature type="binding site" evidence="14">
    <location>
        <position position="548"/>
    </location>
    <ligand>
        <name>Ca(2+)</name>
        <dbReference type="ChEBI" id="CHEBI:29108"/>
        <label>1</label>
    </ligand>
</feature>
<evidence type="ECO:0000256" key="2">
    <source>
        <dbReference type="ARBA" id="ARBA00001970"/>
    </source>
</evidence>
<dbReference type="PRINTS" id="PR00461">
    <property type="entry name" value="PLPEROXIDASE"/>
</dbReference>
<feature type="binding site" evidence="14">
    <location>
        <position position="723"/>
    </location>
    <ligand>
        <name>Ca(2+)</name>
        <dbReference type="ChEBI" id="CHEBI:29108"/>
        <label>2</label>
    </ligand>
</feature>
<comment type="similarity">
    <text evidence="17">Belongs to the peroxidase family.</text>
</comment>
<feature type="binding site" evidence="14">
    <location>
        <position position="550"/>
    </location>
    <ligand>
        <name>Ca(2+)</name>
        <dbReference type="ChEBI" id="CHEBI:29108"/>
        <label>1</label>
    </ligand>
</feature>
<dbReference type="Pfam" id="PF00141">
    <property type="entry name" value="peroxidase"/>
    <property type="match status" value="3"/>
</dbReference>
<feature type="disulfide bond" evidence="16">
    <location>
        <begin position="695"/>
        <end position="702"/>
    </location>
</feature>
<evidence type="ECO:0000313" key="21">
    <source>
        <dbReference type="Proteomes" id="UP000636709"/>
    </source>
</evidence>
<feature type="binding site" evidence="14">
    <location>
        <position position="718"/>
    </location>
    <ligand>
        <name>Ca(2+)</name>
        <dbReference type="ChEBI" id="CHEBI:29108"/>
        <label>2</label>
    </ligand>
</feature>
<dbReference type="PANTHER" id="PTHR31388">
    <property type="entry name" value="PEROXIDASE 72-RELATED"/>
    <property type="match status" value="1"/>
</dbReference>
<accession>A0A835ETK1</accession>
<name>A0A835ETK1_9POAL</name>